<dbReference type="Proteomes" id="UP000001479">
    <property type="component" value="Chromosome"/>
</dbReference>
<protein>
    <submittedName>
        <fullName evidence="1">Uncharacterized protein</fullName>
    </submittedName>
</protein>
<gene>
    <name evidence="1" type="ordered locus">M164_0902</name>
</gene>
<evidence type="ECO:0000313" key="2">
    <source>
        <dbReference type="Proteomes" id="UP000001479"/>
    </source>
</evidence>
<accession>C4KG00</accession>
<name>C4KG00_SACI6</name>
<sequence length="115" mass="14062">MENQTIRKTKWKEYYKPNTIYLTLREEEFIHDLCSRLGIKYTAFLRWLILTRLKELLPDNLYKNVVYENVNFIYDNNFFRKISEQYFSDTTSILNEKFIKNNNEEKSVTLSDQVK</sequence>
<reference evidence="1 2" key="1">
    <citation type="journal article" date="2009" name="Proc. Natl. Acad. Sci. U.S.A.">
        <title>Biogeography of the Sulfolobus islandicus pan-genome.</title>
        <authorList>
            <person name="Reno M.L."/>
            <person name="Held N.L."/>
            <person name="Fields C.J."/>
            <person name="Burke P.V."/>
            <person name="Whitaker R.J."/>
        </authorList>
    </citation>
    <scope>NUCLEOTIDE SEQUENCE [LARGE SCALE GENOMIC DNA]</scope>
    <source>
        <strain evidence="2">M.16.4 / Kamchatka #3</strain>
    </source>
</reference>
<dbReference type="AlphaFoldDB" id="C4KG00"/>
<dbReference type="GeneID" id="7941125"/>
<dbReference type="HOGENOM" id="CLU_2103616_0_0_2"/>
<evidence type="ECO:0000313" key="1">
    <source>
        <dbReference type="EMBL" id="ACR41514.1"/>
    </source>
</evidence>
<dbReference type="EMBL" id="CP001402">
    <property type="protein sequence ID" value="ACR41514.1"/>
    <property type="molecule type" value="Genomic_DNA"/>
</dbReference>
<proteinExistence type="predicted"/>
<dbReference type="RefSeq" id="WP_012735787.1">
    <property type="nucleotide sequence ID" value="NC_012726.1"/>
</dbReference>
<dbReference type="KEGG" id="sid:M164_0902"/>
<organism evidence="1 2">
    <name type="scientific">Saccharolobus islandicus (strain M.16.4 / Kamchatka #3)</name>
    <name type="common">Sulfolobus islandicus</name>
    <dbReference type="NCBI Taxonomy" id="426118"/>
    <lineage>
        <taxon>Archaea</taxon>
        <taxon>Thermoproteota</taxon>
        <taxon>Thermoprotei</taxon>
        <taxon>Sulfolobales</taxon>
        <taxon>Sulfolobaceae</taxon>
        <taxon>Saccharolobus</taxon>
    </lineage>
</organism>